<dbReference type="Proteomes" id="UP000515163">
    <property type="component" value="Unplaced"/>
</dbReference>
<gene>
    <name evidence="3" type="primary">LOC116296876</name>
</gene>
<evidence type="ECO:0000313" key="3">
    <source>
        <dbReference type="RefSeq" id="XP_031560845.1"/>
    </source>
</evidence>
<sequence>MSSADCCFSMCQSPIQAIIRPAMWCPGIKKLHSSNETWIIPNLTVEVCVDKLIEAVNDLGEKEKMHVNKVNREKSFVRIFSFTPNEWFDVVEIQFQPGREEGTIAKARSFSTGFLPTCCPLALIFNMILFFVPFHDQGANKARLNRVRSAMRVDIKLESDTSQPA</sequence>
<dbReference type="RefSeq" id="XP_031560845.1">
    <property type="nucleotide sequence ID" value="XM_031704985.1"/>
</dbReference>
<proteinExistence type="predicted"/>
<keyword evidence="1" id="KW-1133">Transmembrane helix</keyword>
<feature type="transmembrane region" description="Helical" evidence="1">
    <location>
        <begin position="113"/>
        <end position="134"/>
    </location>
</feature>
<keyword evidence="2" id="KW-1185">Reference proteome</keyword>
<dbReference type="OrthoDB" id="9993283at2759"/>
<dbReference type="GeneID" id="116296876"/>
<dbReference type="InParanoid" id="A0A6P8I820"/>
<keyword evidence="1" id="KW-0472">Membrane</keyword>
<dbReference type="AlphaFoldDB" id="A0A6P8I820"/>
<organism evidence="2 3">
    <name type="scientific">Actinia tenebrosa</name>
    <name type="common">Australian red waratah sea anemone</name>
    <dbReference type="NCBI Taxonomy" id="6105"/>
    <lineage>
        <taxon>Eukaryota</taxon>
        <taxon>Metazoa</taxon>
        <taxon>Cnidaria</taxon>
        <taxon>Anthozoa</taxon>
        <taxon>Hexacorallia</taxon>
        <taxon>Actiniaria</taxon>
        <taxon>Actiniidae</taxon>
        <taxon>Actinia</taxon>
    </lineage>
</organism>
<protein>
    <submittedName>
        <fullName evidence="3">Uncharacterized protein LOC116296876</fullName>
    </submittedName>
</protein>
<name>A0A6P8I820_ACTTE</name>
<evidence type="ECO:0000256" key="1">
    <source>
        <dbReference type="SAM" id="Phobius"/>
    </source>
</evidence>
<reference evidence="3" key="1">
    <citation type="submission" date="2025-08" db="UniProtKB">
        <authorList>
            <consortium name="RefSeq"/>
        </authorList>
    </citation>
    <scope>IDENTIFICATION</scope>
    <source>
        <tissue evidence="3">Tentacle</tissue>
    </source>
</reference>
<keyword evidence="1" id="KW-0812">Transmembrane</keyword>
<accession>A0A6P8I820</accession>
<evidence type="ECO:0000313" key="2">
    <source>
        <dbReference type="Proteomes" id="UP000515163"/>
    </source>
</evidence>
<dbReference type="KEGG" id="aten:116296876"/>